<evidence type="ECO:0000313" key="2">
    <source>
        <dbReference type="EMBL" id="EAZ81792.1"/>
    </source>
</evidence>
<dbReference type="eggNOG" id="COG2982">
    <property type="taxonomic scope" value="Bacteria"/>
</dbReference>
<feature type="region of interest" description="Disordered" evidence="1">
    <location>
        <begin position="949"/>
        <end position="973"/>
    </location>
</feature>
<gene>
    <name evidence="2" type="ORF">ALPR1_01085</name>
</gene>
<evidence type="ECO:0000313" key="3">
    <source>
        <dbReference type="Proteomes" id="UP000003919"/>
    </source>
</evidence>
<comment type="caution">
    <text evidence="2">The sequence shown here is derived from an EMBL/GenBank/DDBJ whole genome shotgun (WGS) entry which is preliminary data.</text>
</comment>
<dbReference type="EMBL" id="AAXU02000001">
    <property type="protein sequence ID" value="EAZ81792.1"/>
    <property type="molecule type" value="Genomic_DNA"/>
</dbReference>
<name>A3HUH0_9BACT</name>
<dbReference type="PANTHER" id="PTHR30441:SF8">
    <property type="entry name" value="DUF748 DOMAIN-CONTAINING PROTEIN"/>
    <property type="match status" value="1"/>
</dbReference>
<protein>
    <submittedName>
        <fullName evidence="2">Membrane spanning protein, required for outer membrane integrity</fullName>
    </submittedName>
</protein>
<proteinExistence type="predicted"/>
<evidence type="ECO:0000256" key="1">
    <source>
        <dbReference type="SAM" id="MobiDB-lite"/>
    </source>
</evidence>
<dbReference type="AlphaFoldDB" id="A3HUH0"/>
<dbReference type="OrthoDB" id="596403at2"/>
<dbReference type="InterPro" id="IPR052894">
    <property type="entry name" value="AsmA-related"/>
</dbReference>
<dbReference type="PANTHER" id="PTHR30441">
    <property type="entry name" value="DUF748 DOMAIN-CONTAINING PROTEIN"/>
    <property type="match status" value="1"/>
</dbReference>
<dbReference type="HOGENOM" id="CLU_011472_0_0_10"/>
<dbReference type="GO" id="GO:0005886">
    <property type="term" value="C:plasma membrane"/>
    <property type="evidence" value="ECO:0007669"/>
    <property type="project" value="TreeGrafter"/>
</dbReference>
<dbReference type="GO" id="GO:0090313">
    <property type="term" value="P:regulation of protein targeting to membrane"/>
    <property type="evidence" value="ECO:0007669"/>
    <property type="project" value="TreeGrafter"/>
</dbReference>
<dbReference type="STRING" id="388413.ALPR1_01085"/>
<sequence length="1001" mass="109497">MKKFLIITAGVFIVLIGAAIAFPILFKDKIAARIDQEIAQSVNAKVLYDLDNVSLSIFRSFPNISANIQEFGIVGNAPFETDTLVTLDELQIDFNLKSVLFDDYPTLTGVHLNGGNLYIKVLQDGTANYDIMYPSTDTTAVAEESNMRIGIDQIEINHLNLVYDDRQLDYFMALGEINAQGNGEFTSDVYELPIELEALIAEVNYEGTSYLSNKNFSGETALTVDMEQMKFTLGEGNFQLNDFIFGLTGFLSMPDEDINLDLAFEGKDNEFKSILSLVPGIYSDSFSSLETSGTMDFQGNVKGVYNEQKFPSFDVSLKIADGMFKYQDLPKPVKNVNLDMQVLNETDQIDNTSISIPNFNLDFGSNPISGKFFLSDLISYTIDAAVKGNLNLEELTSIFPIEGMDLKGNLALDAVAKGRYDSVANEIPNIDANFSLVNGYAKSADYPAPLEAINVKAIVKNSTGKMNDFLVNLSQFGFELEGEEIQGNMTIEDFDKLNWNGQVKGAVDLKKLLTIFPMEDMSMEGKILADIQTKGSYAAIEAKNYQQLETKGSIDVSNFKYNSVDVPQGVEISKANATFSPERITLTQMDSKLGESQVNASGSLSNYMNYLLGENGTLKGQLTVNSPRFNVNEWMSESTQTDSSNSELTVIELPKNIDFTMSVAANEVLYDNMNLKEMKGEMLLKDGILTFRDASMSTMGGRIALTGSYDSRDLSTPKFNFDLNVSDLSISEAFSTLNTVKAFAPIAQNLTGTFNSNLNFSGVLGQDMMPLLASLDGNGLLKVAETALKDSKILEGITSLTKLKDVNTLQLKNVTIPISIDNGVMDVKPFDVKLWDYQAKVQGTAGFDGSINYLINLDVPANKFGSQANSLLATVTGTKVDENTTIPLALNLTGTYKSPKVGLAGGNSIESLVADALKARISGETLSLKTKATEEFNASQDSVKQQLKLKSEVAQDSAKKEVDKQTNASKDKAVEEAKNLLKGFLKSSTQTKKDTTVKKDN</sequence>
<reference evidence="2 3" key="1">
    <citation type="journal article" date="2011" name="J. Bacteriol.">
        <title>Complete genome sequence of Algoriphagus sp. PR1, bacterial prey of a colony-forming choanoflagellate.</title>
        <authorList>
            <person name="Alegado R.A."/>
            <person name="Ferriera S."/>
            <person name="Nusbaum C."/>
            <person name="Young S.K."/>
            <person name="Zeng Q."/>
            <person name="Imamovic A."/>
            <person name="Fairclough S.R."/>
            <person name="King N."/>
        </authorList>
    </citation>
    <scope>NUCLEOTIDE SEQUENCE [LARGE SCALE GENOMIC DNA]</scope>
    <source>
        <strain evidence="2 3">PR1</strain>
    </source>
</reference>
<accession>A3HUH0</accession>
<dbReference type="Proteomes" id="UP000003919">
    <property type="component" value="Unassembled WGS sequence"/>
</dbReference>
<keyword evidence="3" id="KW-1185">Reference proteome</keyword>
<dbReference type="RefSeq" id="WP_008197796.1">
    <property type="nucleotide sequence ID" value="NZ_CM001023.1"/>
</dbReference>
<organism evidence="2 3">
    <name type="scientific">Algoriphagus machipongonensis</name>
    <dbReference type="NCBI Taxonomy" id="388413"/>
    <lineage>
        <taxon>Bacteria</taxon>
        <taxon>Pseudomonadati</taxon>
        <taxon>Bacteroidota</taxon>
        <taxon>Cytophagia</taxon>
        <taxon>Cytophagales</taxon>
        <taxon>Cyclobacteriaceae</taxon>
        <taxon>Algoriphagus</taxon>
    </lineage>
</organism>